<evidence type="ECO:0000313" key="2">
    <source>
        <dbReference type="EMBL" id="MDA7419104.1"/>
    </source>
</evidence>
<sequence>MLDNLAPFLLHWAITALSLWVASHIFKGVRFDSTGALVVAALLLGFANAIVKPLLIVLTLPLTLLSFGLFLLVINALVILLVAALVRGFHVSGFWTALFASLFVSVLSLLIGAFFGGSDPATQIQMPQGSGNWL</sequence>
<feature type="transmembrane region" description="Helical" evidence="1">
    <location>
        <begin position="6"/>
        <end position="26"/>
    </location>
</feature>
<keyword evidence="1" id="KW-0812">Transmembrane</keyword>
<dbReference type="Pfam" id="PF04020">
    <property type="entry name" value="Phage_holin_4_2"/>
    <property type="match status" value="1"/>
</dbReference>
<comment type="caution">
    <text evidence="2">The sequence shown here is derived from an EMBL/GenBank/DDBJ whole genome shotgun (WGS) entry which is preliminary data.</text>
</comment>
<keyword evidence="1" id="KW-1133">Transmembrane helix</keyword>
<evidence type="ECO:0000313" key="3">
    <source>
        <dbReference type="Proteomes" id="UP001212602"/>
    </source>
</evidence>
<proteinExistence type="predicted"/>
<dbReference type="PANTHER" id="PTHR37309">
    <property type="entry name" value="SLR0284 PROTEIN"/>
    <property type="match status" value="1"/>
</dbReference>
<keyword evidence="1" id="KW-0472">Membrane</keyword>
<dbReference type="PANTHER" id="PTHR37309:SF1">
    <property type="entry name" value="SLR0284 PROTEIN"/>
    <property type="match status" value="1"/>
</dbReference>
<dbReference type="Proteomes" id="UP001212602">
    <property type="component" value="Unassembled WGS sequence"/>
</dbReference>
<name>A0AAE3T1D4_9BURK</name>
<feature type="transmembrane region" description="Helical" evidence="1">
    <location>
        <begin position="64"/>
        <end position="86"/>
    </location>
</feature>
<keyword evidence="3" id="KW-1185">Reference proteome</keyword>
<dbReference type="RefSeq" id="WP_271430305.1">
    <property type="nucleotide sequence ID" value="NZ_JAQIPB010000014.1"/>
</dbReference>
<feature type="transmembrane region" description="Helical" evidence="1">
    <location>
        <begin position="93"/>
        <end position="116"/>
    </location>
</feature>
<dbReference type="AlphaFoldDB" id="A0AAE3T1D4"/>
<reference evidence="2" key="1">
    <citation type="submission" date="2023-01" db="EMBL/GenBank/DDBJ databases">
        <title>Xenophilus mangrovi sp. nov., isolated from soil of Mangrove nature reserve.</title>
        <authorList>
            <person name="Xu S."/>
            <person name="Liu Z."/>
            <person name="Xu Y."/>
        </authorList>
    </citation>
    <scope>NUCLEOTIDE SEQUENCE</scope>
    <source>
        <strain evidence="2">YW8</strain>
    </source>
</reference>
<organism evidence="2 3">
    <name type="scientific">Xenophilus arseniciresistens</name>
    <dbReference type="NCBI Taxonomy" id="1283306"/>
    <lineage>
        <taxon>Bacteria</taxon>
        <taxon>Pseudomonadati</taxon>
        <taxon>Pseudomonadota</taxon>
        <taxon>Betaproteobacteria</taxon>
        <taxon>Burkholderiales</taxon>
        <taxon>Comamonadaceae</taxon>
        <taxon>Xenophilus</taxon>
    </lineage>
</organism>
<feature type="transmembrane region" description="Helical" evidence="1">
    <location>
        <begin position="38"/>
        <end position="58"/>
    </location>
</feature>
<evidence type="ECO:0000256" key="1">
    <source>
        <dbReference type="SAM" id="Phobius"/>
    </source>
</evidence>
<protein>
    <submittedName>
        <fullName evidence="2">Phage holin family protein</fullName>
    </submittedName>
</protein>
<dbReference type="EMBL" id="JAQIPB010000014">
    <property type="protein sequence ID" value="MDA7419104.1"/>
    <property type="molecule type" value="Genomic_DNA"/>
</dbReference>
<accession>A0AAE3T1D4</accession>
<gene>
    <name evidence="2" type="ORF">PGB34_22255</name>
</gene>
<dbReference type="InterPro" id="IPR007165">
    <property type="entry name" value="Phage_holin_4_2"/>
</dbReference>